<reference evidence="2 3" key="2">
    <citation type="submission" date="2018-11" db="EMBL/GenBank/DDBJ databases">
        <authorList>
            <consortium name="Pathogen Informatics"/>
        </authorList>
    </citation>
    <scope>NUCLEOTIDE SEQUENCE [LARGE SCALE GENOMIC DNA]</scope>
    <source>
        <strain evidence="2 3">MHpl1</strain>
    </source>
</reference>
<feature type="region of interest" description="Disordered" evidence="1">
    <location>
        <begin position="21"/>
        <end position="42"/>
    </location>
</feature>
<keyword evidence="3" id="KW-1185">Reference proteome</keyword>
<gene>
    <name evidence="2" type="ORF">HPLM_LOCUS3963</name>
</gene>
<dbReference type="EMBL" id="UZAF01016161">
    <property type="protein sequence ID" value="VDO22080.1"/>
    <property type="molecule type" value="Genomic_DNA"/>
</dbReference>
<sequence>MHGVALWAAQMGTIHVSARVNQAGGPKDSCNKKFAEGPCEAS</sequence>
<evidence type="ECO:0000313" key="2">
    <source>
        <dbReference type="EMBL" id="VDO22080.1"/>
    </source>
</evidence>
<organism evidence="4">
    <name type="scientific">Haemonchus placei</name>
    <name type="common">Barber's pole worm</name>
    <dbReference type="NCBI Taxonomy" id="6290"/>
    <lineage>
        <taxon>Eukaryota</taxon>
        <taxon>Metazoa</taxon>
        <taxon>Ecdysozoa</taxon>
        <taxon>Nematoda</taxon>
        <taxon>Chromadorea</taxon>
        <taxon>Rhabditida</taxon>
        <taxon>Rhabditina</taxon>
        <taxon>Rhabditomorpha</taxon>
        <taxon>Strongyloidea</taxon>
        <taxon>Trichostrongylidae</taxon>
        <taxon>Haemonchus</taxon>
    </lineage>
</organism>
<name>A0A0N4W2K8_HAEPC</name>
<accession>A0A0N4W2K8</accession>
<dbReference type="Proteomes" id="UP000268014">
    <property type="component" value="Unassembled WGS sequence"/>
</dbReference>
<evidence type="ECO:0000313" key="3">
    <source>
        <dbReference type="Proteomes" id="UP000268014"/>
    </source>
</evidence>
<evidence type="ECO:0000313" key="4">
    <source>
        <dbReference type="WBParaSite" id="HPLM_0000397101-mRNA-1"/>
    </source>
</evidence>
<reference evidence="4" key="1">
    <citation type="submission" date="2017-02" db="UniProtKB">
        <authorList>
            <consortium name="WormBaseParasite"/>
        </authorList>
    </citation>
    <scope>IDENTIFICATION</scope>
</reference>
<evidence type="ECO:0000256" key="1">
    <source>
        <dbReference type="SAM" id="MobiDB-lite"/>
    </source>
</evidence>
<proteinExistence type="predicted"/>
<protein>
    <submittedName>
        <fullName evidence="4">SCP domain-containing protein</fullName>
    </submittedName>
</protein>
<dbReference type="AlphaFoldDB" id="A0A0N4W2K8"/>
<dbReference type="WBParaSite" id="HPLM_0000397101-mRNA-1">
    <property type="protein sequence ID" value="HPLM_0000397101-mRNA-1"/>
    <property type="gene ID" value="HPLM_0000397101"/>
</dbReference>